<comment type="subcellular location">
    <subcellularLocation>
        <location evidence="1">Nucleus</location>
    </subcellularLocation>
</comment>
<evidence type="ECO:0008006" key="8">
    <source>
        <dbReference type="Google" id="ProtNLM"/>
    </source>
</evidence>
<dbReference type="Pfam" id="PF08513">
    <property type="entry name" value="LisH"/>
    <property type="match status" value="1"/>
</dbReference>
<evidence type="ECO:0000256" key="5">
    <source>
        <dbReference type="SAM" id="MobiDB-lite"/>
    </source>
</evidence>
<gene>
    <name evidence="6" type="ORF">VKT23_017407</name>
</gene>
<dbReference type="PANTHER" id="PTHR22846">
    <property type="entry name" value="WD40 REPEAT PROTEIN"/>
    <property type="match status" value="1"/>
</dbReference>
<dbReference type="PANTHER" id="PTHR22846:SF2">
    <property type="entry name" value="F-BOX-LIKE_WD REPEAT-CONTAINING PROTEIN EBI"/>
    <property type="match status" value="1"/>
</dbReference>
<evidence type="ECO:0000256" key="4">
    <source>
        <dbReference type="ARBA" id="ARBA00023242"/>
    </source>
</evidence>
<feature type="compositionally biased region" description="Acidic residues" evidence="5">
    <location>
        <begin position="159"/>
        <end position="169"/>
    </location>
</feature>
<dbReference type="Proteomes" id="UP001498398">
    <property type="component" value="Unassembled WGS sequence"/>
</dbReference>
<evidence type="ECO:0000256" key="3">
    <source>
        <dbReference type="ARBA" id="ARBA00022737"/>
    </source>
</evidence>
<keyword evidence="3" id="KW-0677">Repeat</keyword>
<keyword evidence="2" id="KW-0853">WD repeat</keyword>
<sequence>MDHIEILSDEINRLIYSYFKDSGFEHSAFVLAKESGIECSPYFSAHIRRGELVELLAKSLLYIEAEYHYEVGAPANKCQSRFTLLGSHVCSEVPPEPLPVVTDHSCSPKNLQNGTTQPEVEANSVERLASKRKARQESWSDEDSQQEKRPRWERGESQPDVDEIQTEFEDAVHSSNPDSSHIDSSVQKSEGARIDHPSLLFLPRHESEVEIWHR</sequence>
<keyword evidence="7" id="KW-1185">Reference proteome</keyword>
<keyword evidence="4" id="KW-0539">Nucleus</keyword>
<proteinExistence type="predicted"/>
<evidence type="ECO:0000313" key="7">
    <source>
        <dbReference type="Proteomes" id="UP001498398"/>
    </source>
</evidence>
<protein>
    <recommendedName>
        <fullName evidence="8">LisH domain-containing protein</fullName>
    </recommendedName>
</protein>
<evidence type="ECO:0000256" key="1">
    <source>
        <dbReference type="ARBA" id="ARBA00004123"/>
    </source>
</evidence>
<organism evidence="6 7">
    <name type="scientific">Marasmiellus scandens</name>
    <dbReference type="NCBI Taxonomy" id="2682957"/>
    <lineage>
        <taxon>Eukaryota</taxon>
        <taxon>Fungi</taxon>
        <taxon>Dikarya</taxon>
        <taxon>Basidiomycota</taxon>
        <taxon>Agaricomycotina</taxon>
        <taxon>Agaricomycetes</taxon>
        <taxon>Agaricomycetidae</taxon>
        <taxon>Agaricales</taxon>
        <taxon>Marasmiineae</taxon>
        <taxon>Omphalotaceae</taxon>
        <taxon>Marasmiellus</taxon>
    </lineage>
</organism>
<name>A0ABR1IS62_9AGAR</name>
<feature type="compositionally biased region" description="Low complexity" evidence="5">
    <location>
        <begin position="173"/>
        <end position="185"/>
    </location>
</feature>
<dbReference type="Gene3D" id="1.20.960.30">
    <property type="match status" value="1"/>
</dbReference>
<dbReference type="PROSITE" id="PS50896">
    <property type="entry name" value="LISH"/>
    <property type="match status" value="1"/>
</dbReference>
<accession>A0ABR1IS62</accession>
<dbReference type="InterPro" id="IPR045183">
    <property type="entry name" value="Ebi-like"/>
</dbReference>
<evidence type="ECO:0000313" key="6">
    <source>
        <dbReference type="EMBL" id="KAK7439835.1"/>
    </source>
</evidence>
<comment type="caution">
    <text evidence="6">The sequence shown here is derived from an EMBL/GenBank/DDBJ whole genome shotgun (WGS) entry which is preliminary data.</text>
</comment>
<dbReference type="InterPro" id="IPR006594">
    <property type="entry name" value="LisH"/>
</dbReference>
<reference evidence="6 7" key="1">
    <citation type="submission" date="2024-01" db="EMBL/GenBank/DDBJ databases">
        <title>A draft genome for the cacao thread blight pathogen Marasmiellus scandens.</title>
        <authorList>
            <person name="Baruah I.K."/>
            <person name="Leung J."/>
            <person name="Bukari Y."/>
            <person name="Amoako-Attah I."/>
            <person name="Meinhardt L.W."/>
            <person name="Bailey B.A."/>
            <person name="Cohen S.P."/>
        </authorList>
    </citation>
    <scope>NUCLEOTIDE SEQUENCE [LARGE SCALE GENOMIC DNA]</scope>
    <source>
        <strain evidence="6 7">GH-19</strain>
    </source>
</reference>
<feature type="region of interest" description="Disordered" evidence="5">
    <location>
        <begin position="101"/>
        <end position="200"/>
    </location>
</feature>
<feature type="compositionally biased region" description="Basic and acidic residues" evidence="5">
    <location>
        <begin position="145"/>
        <end position="157"/>
    </location>
</feature>
<evidence type="ECO:0000256" key="2">
    <source>
        <dbReference type="ARBA" id="ARBA00022574"/>
    </source>
</evidence>
<dbReference type="EMBL" id="JBANRG010000071">
    <property type="protein sequence ID" value="KAK7439835.1"/>
    <property type="molecule type" value="Genomic_DNA"/>
</dbReference>
<dbReference type="SMART" id="SM00667">
    <property type="entry name" value="LisH"/>
    <property type="match status" value="1"/>
</dbReference>
<feature type="compositionally biased region" description="Polar residues" evidence="5">
    <location>
        <begin position="104"/>
        <end position="118"/>
    </location>
</feature>